<name>A0A699IMZ0_TANCI</name>
<evidence type="ECO:0000256" key="1">
    <source>
        <dbReference type="SAM" id="MobiDB-lite"/>
    </source>
</evidence>
<sequence length="94" mass="10144">MEDANNSFFEGAQATPSYGHNMATPNWQTPMPSHPVLPKKHGDKTKNKGKNANVPPLNLGNAFADANVGGDDVMIMGECEAGSYFMYENVDPSK</sequence>
<accession>A0A699IMZ0</accession>
<organism evidence="2">
    <name type="scientific">Tanacetum cinerariifolium</name>
    <name type="common">Dalmatian daisy</name>
    <name type="synonym">Chrysanthemum cinerariifolium</name>
    <dbReference type="NCBI Taxonomy" id="118510"/>
    <lineage>
        <taxon>Eukaryota</taxon>
        <taxon>Viridiplantae</taxon>
        <taxon>Streptophyta</taxon>
        <taxon>Embryophyta</taxon>
        <taxon>Tracheophyta</taxon>
        <taxon>Spermatophyta</taxon>
        <taxon>Magnoliopsida</taxon>
        <taxon>eudicotyledons</taxon>
        <taxon>Gunneridae</taxon>
        <taxon>Pentapetalae</taxon>
        <taxon>asterids</taxon>
        <taxon>campanulids</taxon>
        <taxon>Asterales</taxon>
        <taxon>Asteraceae</taxon>
        <taxon>Asteroideae</taxon>
        <taxon>Anthemideae</taxon>
        <taxon>Anthemidinae</taxon>
        <taxon>Tanacetum</taxon>
    </lineage>
</organism>
<gene>
    <name evidence="2" type="ORF">Tci_536606</name>
</gene>
<feature type="region of interest" description="Disordered" evidence="1">
    <location>
        <begin position="1"/>
        <end position="60"/>
    </location>
</feature>
<protein>
    <submittedName>
        <fullName evidence="2">Uncharacterized protein</fullName>
    </submittedName>
</protein>
<dbReference type="EMBL" id="BKCJ010304874">
    <property type="protein sequence ID" value="GEZ64633.1"/>
    <property type="molecule type" value="Genomic_DNA"/>
</dbReference>
<dbReference type="AlphaFoldDB" id="A0A699IMZ0"/>
<evidence type="ECO:0000313" key="2">
    <source>
        <dbReference type="EMBL" id="GEZ64633.1"/>
    </source>
</evidence>
<feature type="compositionally biased region" description="Basic residues" evidence="1">
    <location>
        <begin position="37"/>
        <end position="49"/>
    </location>
</feature>
<feature type="compositionally biased region" description="Polar residues" evidence="1">
    <location>
        <begin position="1"/>
        <end position="31"/>
    </location>
</feature>
<comment type="caution">
    <text evidence="2">The sequence shown here is derived from an EMBL/GenBank/DDBJ whole genome shotgun (WGS) entry which is preliminary data.</text>
</comment>
<feature type="non-terminal residue" evidence="2">
    <location>
        <position position="94"/>
    </location>
</feature>
<proteinExistence type="predicted"/>
<reference evidence="2" key="1">
    <citation type="journal article" date="2019" name="Sci. Rep.">
        <title>Draft genome of Tanacetum cinerariifolium, the natural source of mosquito coil.</title>
        <authorList>
            <person name="Yamashiro T."/>
            <person name="Shiraishi A."/>
            <person name="Satake H."/>
            <person name="Nakayama K."/>
        </authorList>
    </citation>
    <scope>NUCLEOTIDE SEQUENCE</scope>
</reference>